<dbReference type="GO" id="GO:0005886">
    <property type="term" value="C:plasma membrane"/>
    <property type="evidence" value="ECO:0007669"/>
    <property type="project" value="UniProtKB-SubCell"/>
</dbReference>
<dbReference type="InterPro" id="IPR001457">
    <property type="entry name" value="NADH_UbQ/plastoQ_OxRdtase_su6"/>
</dbReference>
<dbReference type="PANTHER" id="PTHR33269:SF17">
    <property type="entry name" value="NADH-UBIQUINONE OXIDOREDUCTASE CHAIN 6"/>
    <property type="match status" value="1"/>
</dbReference>
<organism evidence="3 4">
    <name type="scientific">Sumerlaea chitinivorans</name>
    <dbReference type="NCBI Taxonomy" id="2250252"/>
    <lineage>
        <taxon>Bacteria</taxon>
        <taxon>Candidatus Sumerlaeota</taxon>
        <taxon>Candidatus Sumerlaeia</taxon>
        <taxon>Candidatus Sumerlaeales</taxon>
        <taxon>Candidatus Sumerlaeaceae</taxon>
        <taxon>Candidatus Sumerlaea</taxon>
    </lineage>
</organism>
<gene>
    <name evidence="3" type="ORF">BRCON_0915</name>
</gene>
<evidence type="ECO:0000313" key="3">
    <source>
        <dbReference type="EMBL" id="AXA35692.1"/>
    </source>
</evidence>
<dbReference type="EC" id="7.1.1.-" evidence="2"/>
<keyword evidence="3" id="KW-0830">Ubiquinone</keyword>
<accession>A0A2Z4Y4N8</accession>
<dbReference type="EMBL" id="CP030759">
    <property type="protein sequence ID" value="AXA35692.1"/>
    <property type="molecule type" value="Genomic_DNA"/>
</dbReference>
<keyword evidence="2" id="KW-0812">Transmembrane</keyword>
<dbReference type="Proteomes" id="UP000262583">
    <property type="component" value="Chromosome"/>
</dbReference>
<keyword evidence="2" id="KW-1133">Transmembrane helix</keyword>
<dbReference type="GO" id="GO:0048038">
    <property type="term" value="F:quinone binding"/>
    <property type="evidence" value="ECO:0007669"/>
    <property type="project" value="UniProtKB-UniRule"/>
</dbReference>
<keyword evidence="2" id="KW-0472">Membrane</keyword>
<protein>
    <recommendedName>
        <fullName evidence="2">NADH-quinone oxidoreductase subunit J</fullName>
        <ecNumber evidence="2">7.1.1.-</ecNumber>
    </recommendedName>
</protein>
<sequence>MTAQIVFYVAAALSVICTALVVMARYAVNAVLYLLLSLFGVALMFHTLGGPFVALLEIIVYAGAIVVLFLFVIMILNVTAKPPTPDLVPPSRPHLLVPLAFALILFIDTAVCIYAGTAASVSNRVITPADIGRALYQQHYLGVELASLVLLIGLIGGMHLAQAISIPDPKERKLHDRR</sequence>
<comment type="function">
    <text evidence="2">NDH-1 shuttles electrons from NADH, via FMN and iron-sulfur (Fe-S) centers, to quinones in the respiratory chain. Couples the redox reaction to proton translocation (for every two electrons transferred, four hydrogen ions are translocated across the cytoplasmic membrane), and thus conserves the redox energy in a proton gradient.</text>
</comment>
<proteinExistence type="inferred from homology"/>
<comment type="similarity">
    <text evidence="1 2">Belongs to the complex I subunit 6 family.</text>
</comment>
<dbReference type="Gene3D" id="1.20.120.1200">
    <property type="entry name" value="NADH-ubiquinone/plastoquinone oxidoreductase chain 6, subunit NuoJ"/>
    <property type="match status" value="1"/>
</dbReference>
<dbReference type="PANTHER" id="PTHR33269">
    <property type="entry name" value="NADH-UBIQUINONE OXIDOREDUCTASE CHAIN 6"/>
    <property type="match status" value="1"/>
</dbReference>
<reference evidence="3 4" key="1">
    <citation type="submission" date="2018-05" db="EMBL/GenBank/DDBJ databases">
        <title>A metagenomic window into the 2 km-deep terrestrial subsurface aquifer revealed taxonomically and functionally diverse microbial community comprising novel uncultured bacterial lineages.</title>
        <authorList>
            <person name="Kadnikov V.V."/>
            <person name="Mardanov A.V."/>
            <person name="Beletsky A.V."/>
            <person name="Banks D."/>
            <person name="Pimenov N.V."/>
            <person name="Frank Y.A."/>
            <person name="Karnachuk O.V."/>
            <person name="Ravin N.V."/>
        </authorList>
    </citation>
    <scope>NUCLEOTIDE SEQUENCE [LARGE SCALE GENOMIC DNA]</scope>
    <source>
        <strain evidence="3">BY</strain>
    </source>
</reference>
<dbReference type="Pfam" id="PF00499">
    <property type="entry name" value="Oxidored_q3"/>
    <property type="match status" value="1"/>
</dbReference>
<keyword evidence="2" id="KW-1003">Cell membrane</keyword>
<feature type="transmembrane region" description="Helical" evidence="2">
    <location>
        <begin position="30"/>
        <end position="48"/>
    </location>
</feature>
<evidence type="ECO:0000256" key="2">
    <source>
        <dbReference type="RuleBase" id="RU004429"/>
    </source>
</evidence>
<feature type="transmembrane region" description="Helical" evidence="2">
    <location>
        <begin position="55"/>
        <end position="76"/>
    </location>
</feature>
<comment type="catalytic activity">
    <reaction evidence="2">
        <text>a quinone + NADH + 5 H(+)(in) = a quinol + NAD(+) + 4 H(+)(out)</text>
        <dbReference type="Rhea" id="RHEA:57888"/>
        <dbReference type="ChEBI" id="CHEBI:15378"/>
        <dbReference type="ChEBI" id="CHEBI:24646"/>
        <dbReference type="ChEBI" id="CHEBI:57540"/>
        <dbReference type="ChEBI" id="CHEBI:57945"/>
        <dbReference type="ChEBI" id="CHEBI:132124"/>
    </reaction>
</comment>
<dbReference type="GO" id="GO:0008137">
    <property type="term" value="F:NADH dehydrogenase (ubiquinone) activity"/>
    <property type="evidence" value="ECO:0007669"/>
    <property type="project" value="UniProtKB-UniRule"/>
</dbReference>
<comment type="subcellular location">
    <subcellularLocation>
        <location evidence="2">Cell membrane</location>
        <topology evidence="2">Multi-pass membrane protein</topology>
    </subcellularLocation>
</comment>
<evidence type="ECO:0000256" key="1">
    <source>
        <dbReference type="ARBA" id="ARBA00005698"/>
    </source>
</evidence>
<dbReference type="InterPro" id="IPR042106">
    <property type="entry name" value="Nuo/plastoQ_OxRdtase_6_NuoJ"/>
</dbReference>
<keyword evidence="2" id="KW-0520">NAD</keyword>
<keyword evidence="2" id="KW-0874">Quinone</keyword>
<dbReference type="AlphaFoldDB" id="A0A2Z4Y4N8"/>
<name>A0A2Z4Y4N8_SUMC1</name>
<evidence type="ECO:0000313" key="4">
    <source>
        <dbReference type="Proteomes" id="UP000262583"/>
    </source>
</evidence>
<feature type="transmembrane region" description="Helical" evidence="2">
    <location>
        <begin position="96"/>
        <end position="119"/>
    </location>
</feature>
<feature type="transmembrane region" description="Helical" evidence="2">
    <location>
        <begin position="140"/>
        <end position="161"/>
    </location>
</feature>
<dbReference type="KEGG" id="schv:BRCON_0915"/>
<feature type="transmembrane region" description="Helical" evidence="2">
    <location>
        <begin position="5"/>
        <end position="24"/>
    </location>
</feature>